<dbReference type="Pfam" id="PF04586">
    <property type="entry name" value="Peptidase_S78"/>
    <property type="match status" value="1"/>
</dbReference>
<proteinExistence type="predicted"/>
<keyword evidence="1" id="KW-1188">Viral release from host cell</keyword>
<organism evidence="7">
    <name type="scientific">Myoviridae sp. ctr0w28</name>
    <dbReference type="NCBI Taxonomy" id="2826703"/>
    <lineage>
        <taxon>Viruses</taxon>
        <taxon>Duplodnaviria</taxon>
        <taxon>Heunggongvirae</taxon>
        <taxon>Uroviricota</taxon>
        <taxon>Caudoviricetes</taxon>
    </lineage>
</organism>
<dbReference type="GO" id="GO:0008233">
    <property type="term" value="F:peptidase activity"/>
    <property type="evidence" value="ECO:0007669"/>
    <property type="project" value="UniProtKB-KW"/>
</dbReference>
<evidence type="ECO:0000259" key="6">
    <source>
        <dbReference type="Pfam" id="PF04586"/>
    </source>
</evidence>
<reference evidence="7" key="1">
    <citation type="journal article" date="2021" name="Proc. Natl. Acad. Sci. U.S.A.">
        <title>A Catalog of Tens of Thousands of Viruses from Human Metagenomes Reveals Hidden Associations with Chronic Diseases.</title>
        <authorList>
            <person name="Tisza M.J."/>
            <person name="Buck C.B."/>
        </authorList>
    </citation>
    <scope>NUCLEOTIDE SEQUENCE</scope>
    <source>
        <strain evidence="7">Ctr0w28</strain>
    </source>
</reference>
<protein>
    <submittedName>
        <fullName evidence="7">Prohead serine protease</fullName>
    </submittedName>
</protein>
<evidence type="ECO:0000256" key="1">
    <source>
        <dbReference type="ARBA" id="ARBA00022612"/>
    </source>
</evidence>
<keyword evidence="2 7" id="KW-0645">Protease</keyword>
<evidence type="ECO:0000313" key="7">
    <source>
        <dbReference type="EMBL" id="DAD96965.1"/>
    </source>
</evidence>
<evidence type="ECO:0000256" key="2">
    <source>
        <dbReference type="ARBA" id="ARBA00022670"/>
    </source>
</evidence>
<evidence type="ECO:0000256" key="3">
    <source>
        <dbReference type="ARBA" id="ARBA00022801"/>
    </source>
</evidence>
<keyword evidence="3" id="KW-0378">Hydrolase</keyword>
<evidence type="ECO:0000256" key="4">
    <source>
        <dbReference type="ARBA" id="ARBA00022950"/>
    </source>
</evidence>
<keyword evidence="4" id="KW-0118">Viral capsid assembly</keyword>
<dbReference type="InterPro" id="IPR054613">
    <property type="entry name" value="Peptidase_S78_dom"/>
</dbReference>
<dbReference type="InterPro" id="IPR006433">
    <property type="entry name" value="Prohead_protease"/>
</dbReference>
<evidence type="ECO:0000256" key="5">
    <source>
        <dbReference type="ARBA" id="ARBA00023045"/>
    </source>
</evidence>
<dbReference type="EMBL" id="BK015227">
    <property type="protein sequence ID" value="DAD96965.1"/>
    <property type="molecule type" value="Genomic_DNA"/>
</dbReference>
<dbReference type="GO" id="GO:0046797">
    <property type="term" value="P:viral procapsid maturation"/>
    <property type="evidence" value="ECO:0007669"/>
    <property type="project" value="UniProtKB-KW"/>
</dbReference>
<name>A0A8S5NQ79_9CAUD</name>
<sequence length="216" mass="25102">MSCLPWRTICHKTDWETRGNWYRMGVREMEHRYIPMDKMETREEGDDLFIEGYFAVFNTTYELWPGATESIAPGAFDESVSDDVRALYNHNTDIVLGRTSAGTMEIRQDSRGLWGRVKLNRNDTDAMNAYARIARGDITGCSFGFDIAAQETDYREDGTVHWTITRVSPLYEISPCTFPAYQETTVSARKHDLEEIKRKRTEVWKHRAMERLHGTQ</sequence>
<accession>A0A8S5NQ79</accession>
<dbReference type="NCBIfam" id="TIGR01543">
    <property type="entry name" value="proheadase_HK97"/>
    <property type="match status" value="1"/>
</dbReference>
<feature type="domain" description="Prohead serine protease" evidence="6">
    <location>
        <begin position="39"/>
        <end position="198"/>
    </location>
</feature>
<keyword evidence="5" id="KW-1273">Viral capsid maturation</keyword>
<dbReference type="GO" id="GO:0006508">
    <property type="term" value="P:proteolysis"/>
    <property type="evidence" value="ECO:0007669"/>
    <property type="project" value="UniProtKB-KW"/>
</dbReference>